<organism evidence="1 2">
    <name type="scientific">Mycena albidolilacea</name>
    <dbReference type="NCBI Taxonomy" id="1033008"/>
    <lineage>
        <taxon>Eukaryota</taxon>
        <taxon>Fungi</taxon>
        <taxon>Dikarya</taxon>
        <taxon>Basidiomycota</taxon>
        <taxon>Agaricomycotina</taxon>
        <taxon>Agaricomycetes</taxon>
        <taxon>Agaricomycetidae</taxon>
        <taxon>Agaricales</taxon>
        <taxon>Marasmiineae</taxon>
        <taxon>Mycenaceae</taxon>
        <taxon>Mycena</taxon>
    </lineage>
</organism>
<protein>
    <submittedName>
        <fullName evidence="1">Uncharacterized protein</fullName>
    </submittedName>
</protein>
<dbReference type="EMBL" id="JARIHO010000018">
    <property type="protein sequence ID" value="KAJ7347988.1"/>
    <property type="molecule type" value="Genomic_DNA"/>
</dbReference>
<dbReference type="AlphaFoldDB" id="A0AAD7ETC0"/>
<evidence type="ECO:0000313" key="2">
    <source>
        <dbReference type="Proteomes" id="UP001218218"/>
    </source>
</evidence>
<gene>
    <name evidence="1" type="ORF">DFH08DRAFT_808760</name>
</gene>
<keyword evidence="2" id="KW-1185">Reference proteome</keyword>
<dbReference type="Proteomes" id="UP001218218">
    <property type="component" value="Unassembled WGS sequence"/>
</dbReference>
<sequence>MAEMSKLVIFVSLPRLRFKIRTPLSTQLSNGWIFLSLVKNPHYAEHVPSTEEQEMWDQYQTDGATFTAGHDLAVKDEAQEANLVRQAEQFGRWNATSIARNLGFMDPESEIQILGEDDEEDALLCEMLDNAQLRDPPTIEDMVDIEIEGQSRVKSTAEWYPYPTKMVRALIFGTMKTESMNLKDVLTQHIGQFAASTDFKFSYESLPLDFARGRSM</sequence>
<accession>A0AAD7ETC0</accession>
<evidence type="ECO:0000313" key="1">
    <source>
        <dbReference type="EMBL" id="KAJ7347988.1"/>
    </source>
</evidence>
<proteinExistence type="predicted"/>
<reference evidence="1" key="1">
    <citation type="submission" date="2023-03" db="EMBL/GenBank/DDBJ databases">
        <title>Massive genome expansion in bonnet fungi (Mycena s.s.) driven by repeated elements and novel gene families across ecological guilds.</title>
        <authorList>
            <consortium name="Lawrence Berkeley National Laboratory"/>
            <person name="Harder C.B."/>
            <person name="Miyauchi S."/>
            <person name="Viragh M."/>
            <person name="Kuo A."/>
            <person name="Thoen E."/>
            <person name="Andreopoulos B."/>
            <person name="Lu D."/>
            <person name="Skrede I."/>
            <person name="Drula E."/>
            <person name="Henrissat B."/>
            <person name="Morin E."/>
            <person name="Kohler A."/>
            <person name="Barry K."/>
            <person name="LaButti K."/>
            <person name="Morin E."/>
            <person name="Salamov A."/>
            <person name="Lipzen A."/>
            <person name="Mereny Z."/>
            <person name="Hegedus B."/>
            <person name="Baldrian P."/>
            <person name="Stursova M."/>
            <person name="Weitz H."/>
            <person name="Taylor A."/>
            <person name="Grigoriev I.V."/>
            <person name="Nagy L.G."/>
            <person name="Martin F."/>
            <person name="Kauserud H."/>
        </authorList>
    </citation>
    <scope>NUCLEOTIDE SEQUENCE</scope>
    <source>
        <strain evidence="1">CBHHK002</strain>
    </source>
</reference>
<name>A0AAD7ETC0_9AGAR</name>
<comment type="caution">
    <text evidence="1">The sequence shown here is derived from an EMBL/GenBank/DDBJ whole genome shotgun (WGS) entry which is preliminary data.</text>
</comment>